<evidence type="ECO:0000313" key="3">
    <source>
        <dbReference type="Proteomes" id="UP000013968"/>
    </source>
</evidence>
<dbReference type="GO" id="GO:0003677">
    <property type="term" value="F:DNA binding"/>
    <property type="evidence" value="ECO:0007669"/>
    <property type="project" value="InterPro"/>
</dbReference>
<evidence type="ECO:0000259" key="1">
    <source>
        <dbReference type="Pfam" id="PF12728"/>
    </source>
</evidence>
<sequence length="110" mass="11667">MTDDSPRVSTSALDSVDGGAALAASIRELASAVRALAAHAPRDPDALLTAEDVGALLGLSPRTLKDRAAAGVFPHRRFGKHYRFSREDVAEIVQLTKNAVRPYRGGMRAA</sequence>
<evidence type="ECO:0000313" key="2">
    <source>
        <dbReference type="EMBL" id="AGM07041.1"/>
    </source>
</evidence>
<dbReference type="InterPro" id="IPR010093">
    <property type="entry name" value="SinI_DNA-bd"/>
</dbReference>
<proteinExistence type="predicted"/>
<dbReference type="InterPro" id="IPR041657">
    <property type="entry name" value="HTH_17"/>
</dbReference>
<dbReference type="SUPFAM" id="SSF46955">
    <property type="entry name" value="Putative DNA-binding domain"/>
    <property type="match status" value="1"/>
</dbReference>
<dbReference type="PATRIC" id="fig|1156913.3.peg.4542"/>
<gene>
    <name evidence="2" type="ORF">AORI_4456</name>
</gene>
<dbReference type="NCBIfam" id="TIGR01764">
    <property type="entry name" value="excise"/>
    <property type="match status" value="1"/>
</dbReference>
<dbReference type="InterPro" id="IPR009061">
    <property type="entry name" value="DNA-bd_dom_put_sf"/>
</dbReference>
<feature type="domain" description="Helix-turn-helix" evidence="1">
    <location>
        <begin position="47"/>
        <end position="91"/>
    </location>
</feature>
<protein>
    <recommendedName>
        <fullName evidence="1">Helix-turn-helix domain-containing protein</fullName>
    </recommendedName>
</protein>
<dbReference type="Pfam" id="PF12728">
    <property type="entry name" value="HTH_17"/>
    <property type="match status" value="1"/>
</dbReference>
<dbReference type="EMBL" id="CP003410">
    <property type="protein sequence ID" value="AGM07041.1"/>
    <property type="molecule type" value="Genomic_DNA"/>
</dbReference>
<dbReference type="Proteomes" id="UP000013968">
    <property type="component" value="Chromosome"/>
</dbReference>
<reference evidence="2 3" key="1">
    <citation type="journal article" date="2013" name="BMC Genomics">
        <title>ContigScape: a Cytoscape plugin facilitating microbial genome gap closing.</title>
        <authorList>
            <person name="Tang B."/>
            <person name="Wang Q."/>
            <person name="Yang M."/>
            <person name="Xie F."/>
            <person name="Zhu Y."/>
            <person name="Zhuo Y."/>
            <person name="Wang S."/>
            <person name="Gao H."/>
            <person name="Ding X."/>
            <person name="Zhang L."/>
            <person name="Zhao G."/>
            <person name="Zheng H."/>
        </authorList>
    </citation>
    <scope>NUCLEOTIDE SEQUENCE [LARGE SCALE GENOMIC DNA]</scope>
    <source>
        <strain evidence="2 3">HCCB10007</strain>
    </source>
</reference>
<name>R4T3P8_9PSEU</name>
<organism evidence="2 3">
    <name type="scientific">Amycolatopsis keratiniphila</name>
    <dbReference type="NCBI Taxonomy" id="129921"/>
    <lineage>
        <taxon>Bacteria</taxon>
        <taxon>Bacillati</taxon>
        <taxon>Actinomycetota</taxon>
        <taxon>Actinomycetes</taxon>
        <taxon>Pseudonocardiales</taxon>
        <taxon>Pseudonocardiaceae</taxon>
        <taxon>Amycolatopsis</taxon>
        <taxon>Amycolatopsis japonica group</taxon>
    </lineage>
</organism>
<dbReference type="HOGENOM" id="CLU_2165667_0_0_11"/>
<dbReference type="KEGG" id="aoi:AORI_4456"/>
<keyword evidence="3" id="KW-1185">Reference proteome</keyword>
<dbReference type="AlphaFoldDB" id="R4T3P8"/>
<accession>R4T3P8</accession>